<dbReference type="SUPFAM" id="SSF51905">
    <property type="entry name" value="FAD/NAD(P)-binding domain"/>
    <property type="match status" value="1"/>
</dbReference>
<keyword evidence="2" id="KW-0285">Flavoprotein</keyword>
<organism evidence="7 8">
    <name type="scientific">Candida maltosa (strain Xu316)</name>
    <name type="common">Yeast</name>
    <dbReference type="NCBI Taxonomy" id="1245528"/>
    <lineage>
        <taxon>Eukaryota</taxon>
        <taxon>Fungi</taxon>
        <taxon>Dikarya</taxon>
        <taxon>Ascomycota</taxon>
        <taxon>Saccharomycotina</taxon>
        <taxon>Pichiomycetes</taxon>
        <taxon>Debaryomycetaceae</taxon>
        <taxon>Candida/Lodderomyces clade</taxon>
        <taxon>Candida</taxon>
    </lineage>
</organism>
<feature type="non-terminal residue" evidence="7">
    <location>
        <position position="1"/>
    </location>
</feature>
<protein>
    <submittedName>
        <fullName evidence="7">Fatty alcohol oxidase</fullName>
    </submittedName>
</protein>
<feature type="domain" description="FAD-dependent oxidoreductase 2 FAD-binding" evidence="6">
    <location>
        <begin position="89"/>
        <end position="123"/>
    </location>
</feature>
<dbReference type="InterPro" id="IPR000172">
    <property type="entry name" value="GMC_OxRdtase_N"/>
</dbReference>
<dbReference type="OrthoDB" id="269227at2759"/>
<evidence type="ECO:0000256" key="1">
    <source>
        <dbReference type="ARBA" id="ARBA00010790"/>
    </source>
</evidence>
<gene>
    <name evidence="7" type="ORF">G210_4631</name>
</gene>
<dbReference type="Pfam" id="PF00732">
    <property type="entry name" value="GMC_oxred_N"/>
    <property type="match status" value="1"/>
</dbReference>
<keyword evidence="8" id="KW-1185">Reference proteome</keyword>
<dbReference type="Pfam" id="PF00890">
    <property type="entry name" value="FAD_binding_2"/>
    <property type="match status" value="1"/>
</dbReference>
<evidence type="ECO:0000313" key="7">
    <source>
        <dbReference type="EMBL" id="EMG50326.1"/>
    </source>
</evidence>
<dbReference type="Gene3D" id="3.50.50.60">
    <property type="entry name" value="FAD/NAD(P)-binding domain"/>
    <property type="match status" value="1"/>
</dbReference>
<reference evidence="7 8" key="1">
    <citation type="submission" date="2013-02" db="EMBL/GenBank/DDBJ databases">
        <title>Genome sequence of Candida maltosa Xu316, a potential industrial strain for xylitol and ethanol production.</title>
        <authorList>
            <person name="Yu J."/>
            <person name="Wang Q."/>
            <person name="Geng X."/>
            <person name="Bao W."/>
            <person name="He P."/>
            <person name="Cai J."/>
        </authorList>
    </citation>
    <scope>NUCLEOTIDE SEQUENCE [LARGE SCALE GENOMIC DNA]</scope>
    <source>
        <strain evidence="8">Xu316</strain>
    </source>
</reference>
<dbReference type="InterPro" id="IPR036188">
    <property type="entry name" value="FAD/NAD-bd_sf"/>
</dbReference>
<dbReference type="GO" id="GO:0016614">
    <property type="term" value="F:oxidoreductase activity, acting on CH-OH group of donors"/>
    <property type="evidence" value="ECO:0007669"/>
    <property type="project" value="InterPro"/>
</dbReference>
<dbReference type="AlphaFoldDB" id="M3IUN6"/>
<sequence>MTLKEREKLLASWRDSPLSAKRRLFRLVSSLTLVAFVRLASELHLKATHYPGRDLREKAYDTQEIDPFRYEFLDKPQVEGAELYLPDIDVLIIGSGAGAGVVAHTLANEGYKSLVLEKGKYFSASELNFNDQDGVTELYQGGGTVATLNQQMFILAGANFGGGTTVNWSACLKTPFKVRKEWYDNYGVEFAANESYDKAQDYVWKQMGASTEGITHSLANQVLMDGCEKL</sequence>
<feature type="domain" description="Glucose-methanol-choline oxidoreductase N-terminal" evidence="5">
    <location>
        <begin position="136"/>
        <end position="230"/>
    </location>
</feature>
<dbReference type="eggNOG" id="ENOG502QSD8">
    <property type="taxonomic scope" value="Eukaryota"/>
</dbReference>
<evidence type="ECO:0000256" key="4">
    <source>
        <dbReference type="ARBA" id="ARBA00023002"/>
    </source>
</evidence>
<keyword evidence="3" id="KW-0274">FAD</keyword>
<dbReference type="PANTHER" id="PTHR46056:SF12">
    <property type="entry name" value="LONG-CHAIN-ALCOHOL OXIDASE"/>
    <property type="match status" value="1"/>
</dbReference>
<dbReference type="STRING" id="1245528.M3IUN6"/>
<dbReference type="PANTHER" id="PTHR46056">
    <property type="entry name" value="LONG-CHAIN-ALCOHOL OXIDASE"/>
    <property type="match status" value="1"/>
</dbReference>
<comment type="caution">
    <text evidence="7">The sequence shown here is derived from an EMBL/GenBank/DDBJ whole genome shotgun (WGS) entry which is preliminary data.</text>
</comment>
<name>M3IUN6_CANMX</name>
<dbReference type="InterPro" id="IPR003953">
    <property type="entry name" value="FAD-dep_OxRdtase_2_FAD-bd"/>
</dbReference>
<evidence type="ECO:0000259" key="6">
    <source>
        <dbReference type="Pfam" id="PF00890"/>
    </source>
</evidence>
<dbReference type="GO" id="GO:0050660">
    <property type="term" value="F:flavin adenine dinucleotide binding"/>
    <property type="evidence" value="ECO:0007669"/>
    <property type="project" value="InterPro"/>
</dbReference>
<accession>M3IUN6</accession>
<comment type="similarity">
    <text evidence="1">Belongs to the GMC oxidoreductase family.</text>
</comment>
<evidence type="ECO:0000259" key="5">
    <source>
        <dbReference type="Pfam" id="PF00732"/>
    </source>
</evidence>
<evidence type="ECO:0000313" key="8">
    <source>
        <dbReference type="Proteomes" id="UP000011777"/>
    </source>
</evidence>
<evidence type="ECO:0000256" key="2">
    <source>
        <dbReference type="ARBA" id="ARBA00022630"/>
    </source>
</evidence>
<dbReference type="Proteomes" id="UP000011777">
    <property type="component" value="Unassembled WGS sequence"/>
</dbReference>
<proteinExistence type="inferred from homology"/>
<dbReference type="HOGENOM" id="CLU_1207292_0_0_1"/>
<dbReference type="EMBL" id="AOGT01000299">
    <property type="protein sequence ID" value="EMG50326.1"/>
    <property type="molecule type" value="Genomic_DNA"/>
</dbReference>
<feature type="non-terminal residue" evidence="7">
    <location>
        <position position="230"/>
    </location>
</feature>
<evidence type="ECO:0000256" key="3">
    <source>
        <dbReference type="ARBA" id="ARBA00022827"/>
    </source>
</evidence>
<keyword evidence="4" id="KW-0560">Oxidoreductase</keyword>